<keyword evidence="3" id="KW-1185">Reference proteome</keyword>
<dbReference type="EMBL" id="AHKC01020581">
    <property type="protein sequence ID" value="EKF26488.1"/>
    <property type="molecule type" value="Genomic_DNA"/>
</dbReference>
<protein>
    <submittedName>
        <fullName evidence="2">Uncharacterized protein</fullName>
    </submittedName>
</protein>
<name>K2LUP2_TRYCR</name>
<dbReference type="AlphaFoldDB" id="K2LUP2"/>
<comment type="caution">
    <text evidence="2">The sequence shown here is derived from an EMBL/GenBank/DDBJ whole genome shotgun (WGS) entry which is preliminary data.</text>
</comment>
<evidence type="ECO:0000313" key="2">
    <source>
        <dbReference type="EMBL" id="EKF26488.1"/>
    </source>
</evidence>
<accession>K2LUP2</accession>
<proteinExistence type="predicted"/>
<feature type="region of interest" description="Disordered" evidence="1">
    <location>
        <begin position="1"/>
        <end position="24"/>
    </location>
</feature>
<feature type="compositionally biased region" description="Pro residues" evidence="1">
    <location>
        <begin position="12"/>
        <end position="22"/>
    </location>
</feature>
<feature type="compositionally biased region" description="Polar residues" evidence="1">
    <location>
        <begin position="1"/>
        <end position="10"/>
    </location>
</feature>
<feature type="compositionally biased region" description="Acidic residues" evidence="1">
    <location>
        <begin position="220"/>
        <end position="232"/>
    </location>
</feature>
<gene>
    <name evidence="2" type="ORF">MOQ_009812</name>
</gene>
<sequence length="279" mass="31926">MALRWKTNTPGVAPPPTPPPPKKLGMRIPACMLLRMAWLIGRMEKLSFNGSSTAMEKREWQSGMDTLSRNQSPKRKKRNSEIIFSKPLSREVRGMSTDASADQKQQQEHEQPLQRNSPIFFLRSGLNDGSFYRRKNSVQGMNSSEATAERIMRDLIGEVSGQDNNRSEREVSFVQEQNLGMSTNNGVDFPEDDYFKDSRFFLPVAYFRGFEDMSLLSEDLDQDEERGEEMEEEDHRKQRHSKGMGRWTGRGQFGTSLPSSPHSAVNFHARPIPFCRRSG</sequence>
<feature type="region of interest" description="Disordered" evidence="1">
    <location>
        <begin position="220"/>
        <end position="264"/>
    </location>
</feature>
<organism evidence="2 3">
    <name type="scientific">Trypanosoma cruzi marinkellei</name>
    <dbReference type="NCBI Taxonomy" id="85056"/>
    <lineage>
        <taxon>Eukaryota</taxon>
        <taxon>Discoba</taxon>
        <taxon>Euglenozoa</taxon>
        <taxon>Kinetoplastea</taxon>
        <taxon>Metakinetoplastina</taxon>
        <taxon>Trypanosomatida</taxon>
        <taxon>Trypanosomatidae</taxon>
        <taxon>Trypanosoma</taxon>
        <taxon>Schizotrypanum</taxon>
    </lineage>
</organism>
<evidence type="ECO:0000313" key="3">
    <source>
        <dbReference type="Proteomes" id="UP000007350"/>
    </source>
</evidence>
<dbReference type="Proteomes" id="UP000007350">
    <property type="component" value="Unassembled WGS sequence"/>
</dbReference>
<evidence type="ECO:0000256" key="1">
    <source>
        <dbReference type="SAM" id="MobiDB-lite"/>
    </source>
</evidence>
<feature type="region of interest" description="Disordered" evidence="1">
    <location>
        <begin position="55"/>
        <end position="119"/>
    </location>
</feature>
<reference evidence="2 3" key="1">
    <citation type="journal article" date="2012" name="BMC Genomics">
        <title>Comparative genomic analysis of human infective Trypanosoma cruzi lineages with the bat-restricted subspecies T. cruzi marinkellei.</title>
        <authorList>
            <person name="Franzen O."/>
            <person name="Talavera-Lopez C."/>
            <person name="Ochaya S."/>
            <person name="Butler C.E."/>
            <person name="Messenger L.A."/>
            <person name="Lewis M.D."/>
            <person name="Llewellyn M.S."/>
            <person name="Marinkelle C.J."/>
            <person name="Tyler K.M."/>
            <person name="Miles M.A."/>
            <person name="Andersson B."/>
        </authorList>
    </citation>
    <scope>NUCLEOTIDE SEQUENCE [LARGE SCALE GENOMIC DNA]</scope>
    <source>
        <strain evidence="2 3">B7</strain>
    </source>
</reference>
<feature type="compositionally biased region" description="Polar residues" evidence="1">
    <location>
        <begin position="253"/>
        <end position="263"/>
    </location>
</feature>